<feature type="coiled-coil region" evidence="1">
    <location>
        <begin position="2180"/>
        <end position="2214"/>
    </location>
</feature>
<evidence type="ECO:0000256" key="1">
    <source>
        <dbReference type="SAM" id="Coils"/>
    </source>
</evidence>
<feature type="coiled-coil region" evidence="1">
    <location>
        <begin position="2255"/>
        <end position="2318"/>
    </location>
</feature>
<feature type="coiled-coil region" evidence="1">
    <location>
        <begin position="1480"/>
        <end position="1726"/>
    </location>
</feature>
<organism evidence="3 4">
    <name type="scientific">Popillia japonica</name>
    <name type="common">Japanese beetle</name>
    <dbReference type="NCBI Taxonomy" id="7064"/>
    <lineage>
        <taxon>Eukaryota</taxon>
        <taxon>Metazoa</taxon>
        <taxon>Ecdysozoa</taxon>
        <taxon>Arthropoda</taxon>
        <taxon>Hexapoda</taxon>
        <taxon>Insecta</taxon>
        <taxon>Pterygota</taxon>
        <taxon>Neoptera</taxon>
        <taxon>Endopterygota</taxon>
        <taxon>Coleoptera</taxon>
        <taxon>Polyphaga</taxon>
        <taxon>Scarabaeiformia</taxon>
        <taxon>Scarabaeidae</taxon>
        <taxon>Rutelinae</taxon>
        <taxon>Popillia</taxon>
    </lineage>
</organism>
<feature type="compositionally biased region" description="Polar residues" evidence="2">
    <location>
        <begin position="2557"/>
        <end position="2579"/>
    </location>
</feature>
<feature type="coiled-coil region" evidence="1">
    <location>
        <begin position="522"/>
        <end position="626"/>
    </location>
</feature>
<feature type="coiled-coil region" evidence="1">
    <location>
        <begin position="191"/>
        <end position="350"/>
    </location>
</feature>
<proteinExistence type="predicted"/>
<dbReference type="Proteomes" id="UP001458880">
    <property type="component" value="Unassembled WGS sequence"/>
</dbReference>
<feature type="region of interest" description="Disordered" evidence="2">
    <location>
        <begin position="2473"/>
        <end position="2585"/>
    </location>
</feature>
<evidence type="ECO:0000313" key="3">
    <source>
        <dbReference type="EMBL" id="KAK9732199.1"/>
    </source>
</evidence>
<evidence type="ECO:0000313" key="4">
    <source>
        <dbReference type="Proteomes" id="UP001458880"/>
    </source>
</evidence>
<dbReference type="PANTHER" id="PTHR23159">
    <property type="entry name" value="CENTROSOMAL PROTEIN 2"/>
    <property type="match status" value="1"/>
</dbReference>
<dbReference type="EMBL" id="JASPKY010000121">
    <property type="protein sequence ID" value="KAK9732199.1"/>
    <property type="molecule type" value="Genomic_DNA"/>
</dbReference>
<gene>
    <name evidence="3" type="ORF">QE152_g13020</name>
</gene>
<keyword evidence="4" id="KW-1185">Reference proteome</keyword>
<evidence type="ECO:0000256" key="2">
    <source>
        <dbReference type="SAM" id="MobiDB-lite"/>
    </source>
</evidence>
<feature type="coiled-coil region" evidence="1">
    <location>
        <begin position="1797"/>
        <end position="1849"/>
    </location>
</feature>
<feature type="coiled-coil region" evidence="1">
    <location>
        <begin position="389"/>
        <end position="472"/>
    </location>
</feature>
<sequence length="2585" mass="302242">MDCDKWEDVLIQWINCLKLSDPVNDLQSLKNSGFLSKLLSVLDPSQAPLTCDDCLAISIDLIKSHYPNYVIDKEYLTDLPDLPNKNVVTVFSLLLHFACVIERKDTLIMPSCKLPPDIQHYIKNFLEKVNSKITNFHFKKIIEEMNESNISSTSYQWMPIGDSPLVGKSPLQDFLRSPNVKATSLEKDREIKRLKSELEIERFEKADLQEELKEQKEQIKKLGTEIKNKTVHISKLRNELYALENEPPPHNKETTTNDIEKKFKAEIQTLEQYVDQLQSKQDDLQEANISISEKLRSSTKELKVWQTTAQALELNNKELSEKYSKQGIELENLRLQCIELSAILDEIRNTNDGNDSSMYFSPSKTKRRSYHENGMLPEDLAHTIVDVQLKDAQKENIELNELLKESIERGNDLQKELAVTNMRCEDLCKNITDLEQERNAMFERVAELTIGNDELKQLKSQNEKKIVQLSKSNSDKDSVICGIKSDLEISSNLCKEYIALNESINGELGQLKLDFIENQRILSSKNDLYENLRKESDLLQSKYDESVKKYNATNFNLENLKEKYNNFMKNMENSLTKLEKIVCGSNEMKHDNDFLPNIIAKIELNKNETQKEITGLKQSVVDYEELITVLRKEIFVLKDEEKINLEERDNLKKLLTVSETSMETLQETIKGQNIAIKDKIDKITEMSNTIGELKKVEIHLKKAVSDNEVEINHYAAKERNLKESVQKLEESQELLKKKLFNKTDECSELNKKNSLLQQEMRDMELKLTELTSSHAQELMEQEKMYLEKIHLNHLQMQEFSERIDKLEKELKLTSENLDLKSAEFIDLQGIKSEMEQKNTQVIEDFQRKISITDDTIKKLEIELTIVKNERENLQTDVNNLNDDRQKILTQKEDLLKEVQDLKLQLKSSFERLSNAEDECSQKDTIISENSKELLNIKLDLETKKQEYKNLLGNVEKLNAEAASYKFCIETLEIKGSDFENKIKKLEKEVEVLNNLRRALEAKNLELTQYVNDILVKINAKDEELGKTLKNLNDQKEFYEKELRKAQHKCEQANKNIENLENERASIIDKHNNELATLKNEITKLNDRIFELNAKEVDYIHELQVIKSELNVAFEKYTQSFDQQQELKSEYEAQIKNLTENLHEIVAKYNQLQKEQQGDVTLLRTTNDELEKLKDEKVALEIKIIDQKKKYDQEIVETTEQFNTDLKHLQTQHVHLEEALVTAKSDLELQRGIQFRLENDVKKLIVKLSDVEAEKAELLHKIESLENIKIDLENDYKSLNLKHEDYILANEGALKQCENQFQNEINNVQQEKQHIQLEMESLRKRVDDLNIENETYQKEIQDNQEQYQKKLVELQNRIEYYECTNARIVEEQASLQEKISNYQNQNKINDKITTNQAETLSKLKSAYDILQTGKDRFQMDLKNIQEQLKNVESERITKEIEIKALLTENQDKLKVLNDDLLTQKQLVETKNKELTFFNNKLIDLQRINEAMRNEVKSLEHQLKRTNEDHQIILNKIEEENLQTINDMSIDFDQLKSKYKEVTEEIMMLRKERKDLKGNITNLSQNVSEMEKIIESRETAIGEFKLRIKELENAKTEKEIVIKELGDELTDTVNKIMSVKHEKLKLNVDLEEARIEIDRLKRSRDEILESKHKIIKETEDNILRAHANAIDVKHDLLIMVENAKEEVNTAKKEKSKLQQVLEEEKAGIKFLEIELLNLKNEKSKFEQLYFVMSKCFNNLNEIIKVKSNVTDFEKINEEDLKKAMLEIENKIVEIYKRSRELEDVVSKLQIYESESHSKLLQLEKERALLSKERDELFMNYNSLVEKNQILLKQQTEEKEQMQEEVTKWQNKFQENSIKIEDTDAIKTENDILHQTVISLKDKNVKAYNIYNDFAEASKSSRTKIDKILKDRNALDMSITELRQSLIQVQTKFLQLNREFSTRHQEQKESFEFIVEDIQKQFNRYSKIAYNLAYNNIQVSEKVVQGILQEKYLNWEPLMKELNVDEVSDKIEELHDRTKDILEQLTSFVEVLDKNEIKNTRILKENILKTGSSSQLSDLKKDEELRRKCNALRQKLTLTENVKNNYEKKVRELREENKKLLAGESKNVFEDGSYKLLLQQHLQSKEEFETKLSELKTKYQKLHTEYVELKKQKVRTEDDGLIERNERENLAIKEAYGKLMSDNSRLERENTALRKVLEDKNADLAELSLVREAYEKLLEENSKMMTEVDTLKYKRSRDKEEYLHLLRKEREDREGRESKRIQQIRAEYEGKLESMKAKMLHLYKEELDKETRKLTAEKDGYDLLKFELEESKRTIQQLKTSQKLDLLGSRESLGAISVKSECDIRDAKNSRSRSAFDARNVHNRGGSTLRNGMQDRRYATMPRSMAVIEEIKRSPITAVPPNLGQNLEMEDEGELFNNKYLADLKEGHCVVGTSGDSRSSRVSELVWRNSMCPPHLKSSYPAELQFASPTRFKEDDIKTGNIDFDDSMSTKLLPGEKPRKKDIGTTSYKKPGPPTPSKNGGRLSLQSNEIQPPRDVQDFDSKTPKRSTPSRIKNLFFRGRNSTTKNSTELQASTPKPKTTTRIFRKAR</sequence>
<accession>A0AAW1LH20</accession>
<keyword evidence="1" id="KW-0175">Coiled coil</keyword>
<feature type="coiled-coil region" evidence="1">
    <location>
        <begin position="1120"/>
        <end position="1189"/>
    </location>
</feature>
<feature type="compositionally biased region" description="Basic and acidic residues" evidence="2">
    <location>
        <begin position="2491"/>
        <end position="2500"/>
    </location>
</feature>
<dbReference type="Gene3D" id="1.10.287.1490">
    <property type="match status" value="1"/>
</dbReference>
<feature type="coiled-coil region" evidence="1">
    <location>
        <begin position="711"/>
        <end position="1094"/>
    </location>
</feature>
<name>A0AAW1LH20_POPJA</name>
<comment type="caution">
    <text evidence="3">The sequence shown here is derived from an EMBL/GenBank/DDBJ whole genome shotgun (WGS) entry which is preliminary data.</text>
</comment>
<feature type="coiled-coil region" evidence="1">
    <location>
        <begin position="2066"/>
        <end position="2156"/>
    </location>
</feature>
<dbReference type="SUPFAM" id="SSF116907">
    <property type="entry name" value="Hook domain"/>
    <property type="match status" value="1"/>
</dbReference>
<feature type="coiled-coil region" evidence="1">
    <location>
        <begin position="1240"/>
        <end position="1384"/>
    </location>
</feature>
<dbReference type="PANTHER" id="PTHR23159:SF60">
    <property type="entry name" value="SPINDLE ASSEMBLY ABNORMAL PROTEIN 4"/>
    <property type="match status" value="1"/>
</dbReference>
<feature type="coiled-coil region" evidence="1">
    <location>
        <begin position="1413"/>
        <end position="1447"/>
    </location>
</feature>
<protein>
    <submittedName>
        <fullName evidence="3">Uncharacterized protein</fullName>
    </submittedName>
</protein>
<reference evidence="3 4" key="1">
    <citation type="journal article" date="2024" name="BMC Genomics">
        <title>De novo assembly and annotation of Popillia japonica's genome with initial clues to its potential as an invasive pest.</title>
        <authorList>
            <person name="Cucini C."/>
            <person name="Boschi S."/>
            <person name="Funari R."/>
            <person name="Cardaioli E."/>
            <person name="Iannotti N."/>
            <person name="Marturano G."/>
            <person name="Paoli F."/>
            <person name="Bruttini M."/>
            <person name="Carapelli A."/>
            <person name="Frati F."/>
            <person name="Nardi F."/>
        </authorList>
    </citation>
    <scope>NUCLEOTIDE SEQUENCE [LARGE SCALE GENOMIC DNA]</scope>
    <source>
        <strain evidence="3">DMR45628</strain>
    </source>
</reference>